<comment type="caution">
    <text evidence="2">The sequence shown here is derived from an EMBL/GenBank/DDBJ whole genome shotgun (WGS) entry which is preliminary data.</text>
</comment>
<dbReference type="RefSeq" id="WP_109230069.1">
    <property type="nucleotide sequence ID" value="NZ_PYHR01000002.1"/>
</dbReference>
<protein>
    <submittedName>
        <fullName evidence="2">DUF3151 domain-containing protein</fullName>
    </submittedName>
</protein>
<dbReference type="Proteomes" id="UP000245166">
    <property type="component" value="Unassembled WGS sequence"/>
</dbReference>
<evidence type="ECO:0000313" key="2">
    <source>
        <dbReference type="EMBL" id="PWD51689.1"/>
    </source>
</evidence>
<evidence type="ECO:0000313" key="3">
    <source>
        <dbReference type="Proteomes" id="UP000245166"/>
    </source>
</evidence>
<sequence>MSHESLGTDVSVGPPSTRLPADHPDITVAALLGDDGGVVDVRDVDALRSAAAAHPDSSLAWALLARTELDGIAEDGDAVAADAVTAYAYARVGYHRGLDALRRAGWRGQGPIPVSHPANRGFLAALLALGDAARALGEVEEATRIAEFVDQSDPTAPAVLASGVPVGEAPATTGAE</sequence>
<evidence type="ECO:0000256" key="1">
    <source>
        <dbReference type="SAM" id="MobiDB-lite"/>
    </source>
</evidence>
<dbReference type="AlphaFoldDB" id="A0A2U1ZXI1"/>
<keyword evidence="3" id="KW-1185">Reference proteome</keyword>
<dbReference type="Pfam" id="PF11349">
    <property type="entry name" value="DUF3151"/>
    <property type="match status" value="1"/>
</dbReference>
<dbReference type="InterPro" id="IPR014487">
    <property type="entry name" value="DUF3151"/>
</dbReference>
<dbReference type="OrthoDB" id="3826919at2"/>
<reference evidence="2 3" key="1">
    <citation type="submission" date="2018-03" db="EMBL/GenBank/DDBJ databases">
        <title>Genome assembly of novel Miniimonas species PCH200.</title>
        <authorList>
            <person name="Thakur V."/>
            <person name="Kumar V."/>
            <person name="Singh D."/>
        </authorList>
    </citation>
    <scope>NUCLEOTIDE SEQUENCE [LARGE SCALE GENOMIC DNA]</scope>
    <source>
        <strain evidence="2 3">PCH200</strain>
    </source>
</reference>
<feature type="region of interest" description="Disordered" evidence="1">
    <location>
        <begin position="1"/>
        <end position="21"/>
    </location>
</feature>
<name>A0A2U1ZXI1_9MICO</name>
<dbReference type="EMBL" id="PYHR01000002">
    <property type="protein sequence ID" value="PWD51689.1"/>
    <property type="molecule type" value="Genomic_DNA"/>
</dbReference>
<proteinExistence type="predicted"/>
<gene>
    <name evidence="2" type="ORF">C8046_14570</name>
</gene>
<accession>A0A2U1ZXI1</accession>
<organism evidence="2 3">
    <name type="scientific">Serinibacter arcticus</name>
    <dbReference type="NCBI Taxonomy" id="1655435"/>
    <lineage>
        <taxon>Bacteria</taxon>
        <taxon>Bacillati</taxon>
        <taxon>Actinomycetota</taxon>
        <taxon>Actinomycetes</taxon>
        <taxon>Micrococcales</taxon>
        <taxon>Beutenbergiaceae</taxon>
        <taxon>Serinibacter</taxon>
    </lineage>
</organism>